<keyword evidence="1" id="KW-1133">Transmembrane helix</keyword>
<reference evidence="2 3" key="2">
    <citation type="journal article" date="2020" name="Cell Rep.">
        <title>Acquisition and Adaptation of Ultra-small Parasitic Reduced Genome Bacteria to Mammalian Hosts.</title>
        <authorList>
            <person name="McLean J.S."/>
            <person name="Bor B."/>
            <person name="Kerns K.A."/>
            <person name="Liu Q."/>
            <person name="To T.T."/>
            <person name="Solden L."/>
            <person name="Hendrickson E.L."/>
            <person name="Wrighton K."/>
            <person name="Shi W."/>
            <person name="He X."/>
        </authorList>
    </citation>
    <scope>NUCLEOTIDE SEQUENCE [LARGE SCALE GENOMIC DNA]</scope>
    <source>
        <strain evidence="2 3">TM7_G3_2_Rum_HOT_351B</strain>
    </source>
</reference>
<dbReference type="Proteomes" id="UP001191019">
    <property type="component" value="Unassembled WGS sequence"/>
</dbReference>
<protein>
    <submittedName>
        <fullName evidence="2">Uncharacterized protein</fullName>
    </submittedName>
</protein>
<evidence type="ECO:0000313" key="2">
    <source>
        <dbReference type="EMBL" id="RYC75100.1"/>
    </source>
</evidence>
<proteinExistence type="predicted"/>
<name>A0ABY0FME7_9BACT</name>
<dbReference type="EMBL" id="PRLM01000001">
    <property type="protein sequence ID" value="RYC75100.1"/>
    <property type="molecule type" value="Genomic_DNA"/>
</dbReference>
<keyword evidence="1" id="KW-0472">Membrane</keyword>
<keyword evidence="1" id="KW-0812">Transmembrane</keyword>
<evidence type="ECO:0000256" key="1">
    <source>
        <dbReference type="SAM" id="Phobius"/>
    </source>
</evidence>
<accession>A0ABY0FME7</accession>
<reference evidence="2 3" key="1">
    <citation type="journal article" date="2018" name="bioRxiv">
        <title>Evidence of independent acquisition and adaption of ultra-small bacteria to human hosts across the highly diverse yet reduced genomes of the phylum Saccharibacteria.</title>
        <authorList>
            <person name="McLean J.S."/>
            <person name="Bor B."/>
            <person name="To T.T."/>
            <person name="Liu Q."/>
            <person name="Kearns K.A."/>
            <person name="Solden L.M."/>
            <person name="Wrighton K.C."/>
            <person name="He X."/>
            <person name="Shi W."/>
        </authorList>
    </citation>
    <scope>NUCLEOTIDE SEQUENCE [LARGE SCALE GENOMIC DNA]</scope>
    <source>
        <strain evidence="2 3">TM7_G3_2_Rum_HOT_351B</strain>
    </source>
</reference>
<keyword evidence="3" id="KW-1185">Reference proteome</keyword>
<sequence>MKINNVYVGGWYQRTMLQLSEIYDFLRNCEVKIKLDKKKLEVHRKNLEIGNISYGVSGEEFVYFTTANGISVKIFEDGLIILGNKDISEDTLFTDIDKVQNYYETKLSPALNYLFSLGAPVPKELAGIKNIYPYFIVCEKATDSEMQGLLAKTEGQQYFEFKNNKYDVIRGDKYYFINNKTRSGDQIERYIEEQVFIREFKAQLHRYLNIHRIIWEKIDQVKAHSRVKGADIVKFTTKLEAYAKTINLIDGRIKQMSTYIPTRERIAKSDKDLEEFLEISGYRYETLRDTLDYIKYLWNMTENYVSAALKQFESLKSDITSKSVNSLTIVTSMSAGAAILGLFTKAEPTFTAFGFMYFFILALVGWGSQKILSYVGNRQKYDVTDVEYEKDIK</sequence>
<evidence type="ECO:0000313" key="3">
    <source>
        <dbReference type="Proteomes" id="UP001191019"/>
    </source>
</evidence>
<gene>
    <name evidence="2" type="ORF">G3RUM_00034</name>
</gene>
<feature type="transmembrane region" description="Helical" evidence="1">
    <location>
        <begin position="349"/>
        <end position="368"/>
    </location>
</feature>
<comment type="caution">
    <text evidence="2">The sequence shown here is derived from an EMBL/GenBank/DDBJ whole genome shotgun (WGS) entry which is preliminary data.</text>
</comment>
<dbReference type="RefSeq" id="WP_129734224.1">
    <property type="nucleotide sequence ID" value="NZ_PRLM01000001.1"/>
</dbReference>
<organism evidence="2 3">
    <name type="scientific">Candidatus Nanosyncoccus alces</name>
    <dbReference type="NCBI Taxonomy" id="2171997"/>
    <lineage>
        <taxon>Bacteria</taxon>
        <taxon>Candidatus Saccharimonadota</taxon>
        <taxon>Candidatus Nanosyncoccalia</taxon>
        <taxon>Candidatus Nanosyncoccales</taxon>
        <taxon>Candidatus Nanosyncoccaceae</taxon>
        <taxon>Candidatus Nanosyncoccus</taxon>
    </lineage>
</organism>